<evidence type="ECO:0000256" key="2">
    <source>
        <dbReference type="ARBA" id="ARBA00002388"/>
    </source>
</evidence>
<name>R8BSM3_PHAM7</name>
<evidence type="ECO:0000256" key="5">
    <source>
        <dbReference type="ARBA" id="ARBA00023235"/>
    </source>
</evidence>
<keyword evidence="10" id="KW-1185">Reference proteome</keyword>
<evidence type="ECO:0000259" key="8">
    <source>
        <dbReference type="PROSITE" id="PS50059"/>
    </source>
</evidence>
<reference evidence="10" key="1">
    <citation type="journal article" date="2013" name="Genome Announc.">
        <title>Draft genome sequence of the ascomycete Phaeoacremonium aleophilum strain UCR-PA7, a causal agent of the esca disease complex in grapevines.</title>
        <authorList>
            <person name="Blanco-Ulate B."/>
            <person name="Rolshausen P."/>
            <person name="Cantu D."/>
        </authorList>
    </citation>
    <scope>NUCLEOTIDE SEQUENCE [LARGE SCALE GENOMIC DNA]</scope>
    <source>
        <strain evidence="10">UCR-PA7</strain>
    </source>
</reference>
<organism evidence="9 10">
    <name type="scientific">Phaeoacremonium minimum (strain UCR-PA7)</name>
    <name type="common">Esca disease fungus</name>
    <name type="synonym">Togninia minima</name>
    <dbReference type="NCBI Taxonomy" id="1286976"/>
    <lineage>
        <taxon>Eukaryota</taxon>
        <taxon>Fungi</taxon>
        <taxon>Dikarya</taxon>
        <taxon>Ascomycota</taxon>
        <taxon>Pezizomycotina</taxon>
        <taxon>Sordariomycetes</taxon>
        <taxon>Sordariomycetidae</taxon>
        <taxon>Togniniales</taxon>
        <taxon>Togniniaceae</taxon>
        <taxon>Phaeoacremonium</taxon>
    </lineage>
</organism>
<dbReference type="OrthoDB" id="1902587at2759"/>
<dbReference type="EC" id="5.2.1.8" evidence="3 6"/>
<dbReference type="InterPro" id="IPR044609">
    <property type="entry name" value="FKBP2/11"/>
</dbReference>
<evidence type="ECO:0000256" key="1">
    <source>
        <dbReference type="ARBA" id="ARBA00000971"/>
    </source>
</evidence>
<evidence type="ECO:0000313" key="10">
    <source>
        <dbReference type="Proteomes" id="UP000014074"/>
    </source>
</evidence>
<dbReference type="PANTHER" id="PTHR45779:SF7">
    <property type="entry name" value="PEPTIDYLPROLYL ISOMERASE"/>
    <property type="match status" value="1"/>
</dbReference>
<keyword evidence="7" id="KW-0732">Signal</keyword>
<feature type="chain" id="PRO_5004452281" description="peptidylprolyl isomerase" evidence="7">
    <location>
        <begin position="21"/>
        <end position="194"/>
    </location>
</feature>
<evidence type="ECO:0000256" key="6">
    <source>
        <dbReference type="PROSITE-ProRule" id="PRU00277"/>
    </source>
</evidence>
<dbReference type="SUPFAM" id="SSF54534">
    <property type="entry name" value="FKBP-like"/>
    <property type="match status" value="1"/>
</dbReference>
<dbReference type="eggNOG" id="KOG0549">
    <property type="taxonomic scope" value="Eukaryota"/>
</dbReference>
<dbReference type="Pfam" id="PF00254">
    <property type="entry name" value="FKBP_C"/>
    <property type="match status" value="1"/>
</dbReference>
<dbReference type="EMBL" id="KB932922">
    <property type="protein sequence ID" value="EOO02341.1"/>
    <property type="molecule type" value="Genomic_DNA"/>
</dbReference>
<dbReference type="KEGG" id="tmn:UCRPA7_2103"/>
<dbReference type="AlphaFoldDB" id="R8BSM3"/>
<comment type="function">
    <text evidence="2">PPIases accelerate the folding of proteins. It catalyzes the cis-trans isomerization of proline imidic peptide bonds in oligopeptides.</text>
</comment>
<dbReference type="GO" id="GO:0003755">
    <property type="term" value="F:peptidyl-prolyl cis-trans isomerase activity"/>
    <property type="evidence" value="ECO:0007669"/>
    <property type="project" value="UniProtKB-KW"/>
</dbReference>
<protein>
    <recommendedName>
        <fullName evidence="3 6">peptidylprolyl isomerase</fullName>
        <ecNumber evidence="3 6">5.2.1.8</ecNumber>
    </recommendedName>
</protein>
<accession>R8BSM3</accession>
<dbReference type="HOGENOM" id="CLU_013615_8_1_1"/>
<dbReference type="PANTHER" id="PTHR45779">
    <property type="entry name" value="PEPTIDYLPROLYL ISOMERASE"/>
    <property type="match status" value="1"/>
</dbReference>
<dbReference type="RefSeq" id="XP_007912869.1">
    <property type="nucleotide sequence ID" value="XM_007914678.1"/>
</dbReference>
<dbReference type="GeneID" id="19322320"/>
<dbReference type="GO" id="GO:0005783">
    <property type="term" value="C:endoplasmic reticulum"/>
    <property type="evidence" value="ECO:0007669"/>
    <property type="project" value="TreeGrafter"/>
</dbReference>
<feature type="domain" description="PPIase FKBP-type" evidence="8">
    <location>
        <begin position="42"/>
        <end position="129"/>
    </location>
</feature>
<evidence type="ECO:0000256" key="3">
    <source>
        <dbReference type="ARBA" id="ARBA00013194"/>
    </source>
</evidence>
<gene>
    <name evidence="9" type="ORF">UCRPA7_2103</name>
</gene>
<evidence type="ECO:0000313" key="9">
    <source>
        <dbReference type="EMBL" id="EOO02341.1"/>
    </source>
</evidence>
<keyword evidence="4 6" id="KW-0697">Rotamase</keyword>
<feature type="signal peptide" evidence="7">
    <location>
        <begin position="1"/>
        <end position="20"/>
    </location>
</feature>
<comment type="catalytic activity">
    <reaction evidence="1 6">
        <text>[protein]-peptidylproline (omega=180) = [protein]-peptidylproline (omega=0)</text>
        <dbReference type="Rhea" id="RHEA:16237"/>
        <dbReference type="Rhea" id="RHEA-COMP:10747"/>
        <dbReference type="Rhea" id="RHEA-COMP:10748"/>
        <dbReference type="ChEBI" id="CHEBI:83833"/>
        <dbReference type="ChEBI" id="CHEBI:83834"/>
        <dbReference type="EC" id="5.2.1.8"/>
    </reaction>
</comment>
<evidence type="ECO:0000256" key="4">
    <source>
        <dbReference type="ARBA" id="ARBA00023110"/>
    </source>
</evidence>
<dbReference type="Proteomes" id="UP000014074">
    <property type="component" value="Unassembled WGS sequence"/>
</dbReference>
<dbReference type="Gene3D" id="3.10.50.40">
    <property type="match status" value="1"/>
</dbReference>
<keyword evidence="5 6" id="KW-0413">Isomerase</keyword>
<dbReference type="PROSITE" id="PS50059">
    <property type="entry name" value="FKBP_PPIASE"/>
    <property type="match status" value="1"/>
</dbReference>
<dbReference type="FunFam" id="3.10.50.40:FF:000006">
    <property type="entry name" value="Peptidyl-prolyl cis-trans isomerase"/>
    <property type="match status" value="1"/>
</dbReference>
<dbReference type="InterPro" id="IPR001179">
    <property type="entry name" value="PPIase_FKBP_dom"/>
</dbReference>
<sequence length="194" mass="20516">MTRLFLTLSLLASAAIGALAADSDLGIEVTLPVECDRKTQSGDKIFVHYRGTLTDGKKFDASYDRGTPFSFKLGGGQVIKGWDQGLLDMCIGEKRTLTVPPNLGYGNRGMGPIPAGSTLIFETELMGIDGVPKPEKIVTKETTAADSPSSTISAAAEEASAKIAEKIASKVGEAADVVKTLIQDTDDVQEHNEL</sequence>
<dbReference type="InterPro" id="IPR046357">
    <property type="entry name" value="PPIase_dom_sf"/>
</dbReference>
<evidence type="ECO:0000256" key="7">
    <source>
        <dbReference type="SAM" id="SignalP"/>
    </source>
</evidence>
<proteinExistence type="predicted"/>